<evidence type="ECO:0000313" key="16">
    <source>
        <dbReference type="EMBL" id="WAL60690.1"/>
    </source>
</evidence>
<feature type="domain" description="Response regulatory" evidence="13">
    <location>
        <begin position="1640"/>
        <end position="1758"/>
    </location>
</feature>
<feature type="domain" description="PAS" evidence="14">
    <location>
        <begin position="1097"/>
        <end position="1169"/>
    </location>
</feature>
<dbReference type="Gene3D" id="3.30.450.40">
    <property type="match status" value="1"/>
</dbReference>
<evidence type="ECO:0000259" key="13">
    <source>
        <dbReference type="PROSITE" id="PS50110"/>
    </source>
</evidence>
<feature type="coiled-coil region" evidence="10">
    <location>
        <begin position="827"/>
        <end position="860"/>
    </location>
</feature>
<dbReference type="Pfam" id="PF08448">
    <property type="entry name" value="PAS_4"/>
    <property type="match status" value="2"/>
</dbReference>
<dbReference type="SMART" id="SM00388">
    <property type="entry name" value="HisKA"/>
    <property type="match status" value="2"/>
</dbReference>
<organism evidence="16 17">
    <name type="scientific">Thermocoleostomius sinensis A174</name>
    <dbReference type="NCBI Taxonomy" id="2016057"/>
    <lineage>
        <taxon>Bacteria</taxon>
        <taxon>Bacillati</taxon>
        <taxon>Cyanobacteriota</taxon>
        <taxon>Cyanophyceae</taxon>
        <taxon>Oculatellales</taxon>
        <taxon>Oculatellaceae</taxon>
        <taxon>Thermocoleostomius</taxon>
    </lineage>
</organism>
<dbReference type="InterPro" id="IPR011006">
    <property type="entry name" value="CheY-like_superfamily"/>
</dbReference>
<evidence type="ECO:0000256" key="3">
    <source>
        <dbReference type="ARBA" id="ARBA00012438"/>
    </source>
</evidence>
<dbReference type="InterPro" id="IPR003661">
    <property type="entry name" value="HisK_dim/P_dom"/>
</dbReference>
<dbReference type="KEGG" id="tsin:OXH18_01445"/>
<feature type="modified residue" description="4-aspartylphosphate" evidence="9">
    <location>
        <position position="767"/>
    </location>
</feature>
<dbReference type="SUPFAM" id="SSF55781">
    <property type="entry name" value="GAF domain-like"/>
    <property type="match status" value="1"/>
</dbReference>
<dbReference type="InterPro" id="IPR000014">
    <property type="entry name" value="PAS"/>
</dbReference>
<evidence type="ECO:0000256" key="9">
    <source>
        <dbReference type="PROSITE-ProRule" id="PRU00169"/>
    </source>
</evidence>
<dbReference type="FunFam" id="3.30.450.20:FF:000099">
    <property type="entry name" value="Sensory box sensor histidine kinase"/>
    <property type="match status" value="1"/>
</dbReference>
<proteinExistence type="inferred from homology"/>
<dbReference type="InterPro" id="IPR035965">
    <property type="entry name" value="PAS-like_dom_sf"/>
</dbReference>
<dbReference type="Pfam" id="PF02518">
    <property type="entry name" value="HATPase_c"/>
    <property type="match status" value="2"/>
</dbReference>
<reference evidence="16" key="1">
    <citation type="submission" date="2022-12" db="EMBL/GenBank/DDBJ databases">
        <title>Polyphasic identification of a Novel Hot-Spring Cyanobacterium Ocullathermofonsia sinensis gen nov. sp. nov. and Genomic Insights on its Adaptations to the Thermal Habitat.</title>
        <authorList>
            <person name="Daroch M."/>
            <person name="Tang J."/>
            <person name="Jiang Y."/>
        </authorList>
    </citation>
    <scope>NUCLEOTIDE SEQUENCE</scope>
    <source>
        <strain evidence="16">PKUAC-SCTA174</strain>
    </source>
</reference>
<evidence type="ECO:0000313" key="17">
    <source>
        <dbReference type="Proteomes" id="UP001163152"/>
    </source>
</evidence>
<accession>A0A9E8ZGB5</accession>
<evidence type="ECO:0000256" key="2">
    <source>
        <dbReference type="ARBA" id="ARBA00006402"/>
    </source>
</evidence>
<dbReference type="PANTHER" id="PTHR43547:SF2">
    <property type="entry name" value="HYBRID SIGNAL TRANSDUCTION HISTIDINE KINASE C"/>
    <property type="match status" value="1"/>
</dbReference>
<dbReference type="InterPro" id="IPR003594">
    <property type="entry name" value="HATPase_dom"/>
</dbReference>
<sequence>MSQNERAIEPNNSQPEGTQLGNVKPGNDELNGNQNACASDRHNSNTLDSVIVGGGEMGAAIRAFDWSVTPLGAIETWSQSLQTVVNVCLNSRFPMVIWWGQELVLLYNDAWQPILGSKHPHALGKPGQTVWTEIWDIIGAQLTSVLATGQATWSNDLLLPVDRHGYQEEAYFTYSYSPIFLEDGTVGGAFTAVTETTERVLGERRLATLQHLAAQAGQAKTVEEAYSTAIQILSDNPKDIPFAVLYSIEAAVTQAQLRGCSASIAGTLASPHCVDLTTEAEPSWSLTTVLQTGNGLQIEDVMQRFGALPVGDWAIPPQQALVLPLRAAGQETIVGIVIMGVSAGRVLDEDYRNFFDLVAGQIATAIANARAYEEERFRAEALAELDRAKTTFFSNVSHEFRTPLTLILAPLQDALASLPDGEEGSDQAMNVSLSISSSSLKEQLQLAHRNSLRLLKLVNTLLDFSRIEAGRIQAVYEPTDLAVLTTELTSAFQSTIERAGLRLMLRCDPLPEPVYVDREMWEKIVFNLLSNAFKFTFDGEIRVSLRWEDGNNRRDQEERELADLPSSSYAILEVEDTGTGIPAAELPHLFERFHRVQGARARTYEGSGIGLALVQELVRLHGGTVQVCSREGHGSTFTVIIPTGTSHLPSDRIQAARTLTSTALGAVPYLEEALRWLPEENQAASDLRAELHPQLSPELFTQPSTIQSLTSSSQSPPARILLVDDNSDMRNYVKRLLSSHYQVEAVTDGMAALEAMQTELPDLVLTDVMMPRLDGFGLLKALRSDDRTQALPIILLSARAGEEAQIEGLEAGADDYLVKPFSAKELLARVASTLKMAQLRKQAAQREQLLRTEAEAARSQVQNILESISDAFVAFDRDWRYTYVNQAATRLLGRSPDELIGKNVWQEVFPSEVGGLAYTTLHQAVANQVPVSWEEWGQPIQRWLEVHAYPSTDGVALYFRDITDRKRTEAALYQSEERLRVALKNSPLTVFNQDRDLRYTWIYNPTFNFQISDVIGKQDIDLLPSNDAIFVTELKRQVLQTGLGTREEVKVSQPDGDYFYDLTIEPLKNDKCEVVGVTCAAIDITNYKRTEMALRESEERLHSFVVANVIGILYGDVYGGIHEANDEFLRIVGYSREDLEAGQLRWMEITPPEYLPLDEERVSEARARGACTPYEKEYIRKDGSRVPVLLGYGLVGEKREESVAFILDLTERKQAENALRQSEERYRYLAELIPQLVWTADADGILLDVNQRWLDFTGLTLEQARQAGWEAIIHPDDVPVLSQNWAVAQHNGSYYQAEGRMRQADGGYRWHLHQAVPQKDDRGQVVKWFGTATDIEEQKQLQQERDRSLQQEQAAREEAEAANRIKDEFLAVLSHELRSPLNPILGWAKLLQAGNLDPQATQRGLEIIERNAKLQTQLIEDLLDVSRILRGKMALTVTAVDLATVIEAAIETVRLSAEAKQIQIQTYVAPNVTPISGDAGRLQQVVWNLLSNAIKFTPARGRVEVKLETIIGDGELGRDTASDDFLPNPHYTQITVSDTGKGISSDFLPYVFDYFRQEDGKITRKFGGLGLGLAIVRHITELHGGTVQVESAGEGKGATFTVRFPLVREESAMPPDEAEIELIRAAEHQADHLRPLAGVRVLVVDDEADMRELATFILEQSGAIVQSAPSASVALSILETFQPSILISDIGMPDVDGYGLMRQVQDRSHQSGQVIPAIALTAYASDYDYQQARQAGFQQHIAKPIAPQDLVEAIAALLKQTSNR</sequence>
<dbReference type="SMART" id="SM00448">
    <property type="entry name" value="REC"/>
    <property type="match status" value="2"/>
</dbReference>
<dbReference type="Gene3D" id="6.10.250.490">
    <property type="match status" value="1"/>
</dbReference>
<name>A0A9E8ZGB5_9CYAN</name>
<keyword evidence="6" id="KW-0418">Kinase</keyword>
<gene>
    <name evidence="16" type="ORF">OXH18_01445</name>
</gene>
<dbReference type="InterPro" id="IPR004358">
    <property type="entry name" value="Sig_transdc_His_kin-like_C"/>
</dbReference>
<dbReference type="Pfam" id="PF13426">
    <property type="entry name" value="PAS_9"/>
    <property type="match status" value="1"/>
</dbReference>
<dbReference type="EMBL" id="CP113797">
    <property type="protein sequence ID" value="WAL60690.1"/>
    <property type="molecule type" value="Genomic_DNA"/>
</dbReference>
<dbReference type="InterPro" id="IPR001610">
    <property type="entry name" value="PAC"/>
</dbReference>
<dbReference type="Pfam" id="PF00072">
    <property type="entry name" value="Response_reg"/>
    <property type="match status" value="2"/>
</dbReference>
<comment type="similarity">
    <text evidence="2">In the N-terminal section; belongs to the phytochrome family.</text>
</comment>
<dbReference type="InterPro" id="IPR005467">
    <property type="entry name" value="His_kinase_dom"/>
</dbReference>
<evidence type="ECO:0000259" key="15">
    <source>
        <dbReference type="PROSITE" id="PS50113"/>
    </source>
</evidence>
<dbReference type="InterPro" id="IPR013656">
    <property type="entry name" value="PAS_4"/>
</dbReference>
<dbReference type="CDD" id="cd00082">
    <property type="entry name" value="HisKA"/>
    <property type="match status" value="2"/>
</dbReference>
<protein>
    <recommendedName>
        <fullName evidence="8">Circadian input-output histidine kinase CikA</fullName>
        <ecNumber evidence="3">2.7.13.3</ecNumber>
    </recommendedName>
</protein>
<evidence type="ECO:0000256" key="7">
    <source>
        <dbReference type="ARBA" id="ARBA00023012"/>
    </source>
</evidence>
<feature type="domain" description="PAC" evidence="15">
    <location>
        <begin position="1172"/>
        <end position="1221"/>
    </location>
</feature>
<comment type="catalytic activity">
    <reaction evidence="1">
        <text>ATP + protein L-histidine = ADP + protein N-phospho-L-histidine.</text>
        <dbReference type="EC" id="2.7.13.3"/>
    </reaction>
</comment>
<dbReference type="InterPro" id="IPR001789">
    <property type="entry name" value="Sig_transdc_resp-reg_receiver"/>
</dbReference>
<dbReference type="CDD" id="cd17580">
    <property type="entry name" value="REC_2_DhkD-like"/>
    <property type="match status" value="1"/>
</dbReference>
<dbReference type="Pfam" id="PF08447">
    <property type="entry name" value="PAS_3"/>
    <property type="match status" value="1"/>
</dbReference>
<dbReference type="PROSITE" id="PS50109">
    <property type="entry name" value="HIS_KIN"/>
    <property type="match status" value="2"/>
</dbReference>
<dbReference type="Gene3D" id="3.30.565.10">
    <property type="entry name" value="Histidine kinase-like ATPase, C-terminal domain"/>
    <property type="match status" value="2"/>
</dbReference>
<dbReference type="CDD" id="cd16922">
    <property type="entry name" value="HATPase_EvgS-ArcB-TorS-like"/>
    <property type="match status" value="2"/>
</dbReference>
<dbReference type="InterPro" id="IPR029016">
    <property type="entry name" value="GAF-like_dom_sf"/>
</dbReference>
<keyword evidence="7" id="KW-0902">Two-component regulatory system</keyword>
<dbReference type="InterPro" id="IPR036890">
    <property type="entry name" value="HATPase_C_sf"/>
</dbReference>
<dbReference type="CDD" id="cd17574">
    <property type="entry name" value="REC_OmpR"/>
    <property type="match status" value="1"/>
</dbReference>
<evidence type="ECO:0000256" key="11">
    <source>
        <dbReference type="SAM" id="MobiDB-lite"/>
    </source>
</evidence>
<dbReference type="InterPro" id="IPR000700">
    <property type="entry name" value="PAS-assoc_C"/>
</dbReference>
<dbReference type="SUPFAM" id="SSF52172">
    <property type="entry name" value="CheY-like"/>
    <property type="match status" value="2"/>
</dbReference>
<dbReference type="PROSITE" id="PS50112">
    <property type="entry name" value="PAS"/>
    <property type="match status" value="3"/>
</dbReference>
<dbReference type="CDD" id="cd00130">
    <property type="entry name" value="PAS"/>
    <property type="match status" value="4"/>
</dbReference>
<dbReference type="SUPFAM" id="SSF55785">
    <property type="entry name" value="PYP-like sensor domain (PAS domain)"/>
    <property type="match status" value="5"/>
</dbReference>
<feature type="region of interest" description="Disordered" evidence="11">
    <location>
        <begin position="1339"/>
        <end position="1360"/>
    </location>
</feature>
<dbReference type="SUPFAM" id="SSF55874">
    <property type="entry name" value="ATPase domain of HSP90 chaperone/DNA topoisomerase II/histidine kinase"/>
    <property type="match status" value="2"/>
</dbReference>
<dbReference type="SMART" id="SM00387">
    <property type="entry name" value="HATPase_c"/>
    <property type="match status" value="2"/>
</dbReference>
<dbReference type="SUPFAM" id="SSF47384">
    <property type="entry name" value="Homodimeric domain of signal transducing histidine kinase"/>
    <property type="match status" value="2"/>
</dbReference>
<feature type="domain" description="PAS" evidence="14">
    <location>
        <begin position="1222"/>
        <end position="1292"/>
    </location>
</feature>
<evidence type="ECO:0000256" key="8">
    <source>
        <dbReference type="ARBA" id="ARBA00074306"/>
    </source>
</evidence>
<evidence type="ECO:0000259" key="14">
    <source>
        <dbReference type="PROSITE" id="PS50112"/>
    </source>
</evidence>
<dbReference type="Gene3D" id="1.10.287.130">
    <property type="match status" value="2"/>
</dbReference>
<feature type="domain" description="Histidine kinase" evidence="12">
    <location>
        <begin position="1372"/>
        <end position="1608"/>
    </location>
</feature>
<keyword evidence="10" id="KW-0175">Coiled coil</keyword>
<evidence type="ECO:0000256" key="6">
    <source>
        <dbReference type="ARBA" id="ARBA00022777"/>
    </source>
</evidence>
<evidence type="ECO:0000259" key="12">
    <source>
        <dbReference type="PROSITE" id="PS50109"/>
    </source>
</evidence>
<dbReference type="NCBIfam" id="TIGR00229">
    <property type="entry name" value="sensory_box"/>
    <property type="match status" value="4"/>
</dbReference>
<feature type="domain" description="PAC" evidence="15">
    <location>
        <begin position="1045"/>
        <end position="1096"/>
    </location>
</feature>
<feature type="domain" description="PAS" evidence="14">
    <location>
        <begin position="857"/>
        <end position="928"/>
    </location>
</feature>
<dbReference type="PANTHER" id="PTHR43547">
    <property type="entry name" value="TWO-COMPONENT HISTIDINE KINASE"/>
    <property type="match status" value="1"/>
</dbReference>
<dbReference type="InterPro" id="IPR013655">
    <property type="entry name" value="PAS_fold_3"/>
</dbReference>
<evidence type="ECO:0000256" key="5">
    <source>
        <dbReference type="ARBA" id="ARBA00022679"/>
    </source>
</evidence>
<dbReference type="FunFam" id="3.30.565.10:FF:000006">
    <property type="entry name" value="Sensor histidine kinase WalK"/>
    <property type="match status" value="1"/>
</dbReference>
<dbReference type="Pfam" id="PF00512">
    <property type="entry name" value="HisKA"/>
    <property type="match status" value="2"/>
</dbReference>
<dbReference type="Gene3D" id="3.40.50.2300">
    <property type="match status" value="2"/>
</dbReference>
<feature type="compositionally biased region" description="Polar residues" evidence="11">
    <location>
        <begin position="1"/>
        <end position="21"/>
    </location>
</feature>
<evidence type="ECO:0000256" key="4">
    <source>
        <dbReference type="ARBA" id="ARBA00022553"/>
    </source>
</evidence>
<dbReference type="FunFam" id="3.30.565.10:FF:000010">
    <property type="entry name" value="Sensor histidine kinase RcsC"/>
    <property type="match status" value="1"/>
</dbReference>
<dbReference type="PROSITE" id="PS50113">
    <property type="entry name" value="PAC"/>
    <property type="match status" value="3"/>
</dbReference>
<dbReference type="EC" id="2.7.13.3" evidence="3"/>
<dbReference type="PROSITE" id="PS50110">
    <property type="entry name" value="RESPONSE_REGULATORY"/>
    <property type="match status" value="2"/>
</dbReference>
<dbReference type="InterPro" id="IPR036097">
    <property type="entry name" value="HisK_dim/P_sf"/>
</dbReference>
<feature type="domain" description="Response regulatory" evidence="13">
    <location>
        <begin position="719"/>
        <end position="834"/>
    </location>
</feature>
<keyword evidence="4 9" id="KW-0597">Phosphoprotein</keyword>
<feature type="domain" description="Histidine kinase" evidence="12">
    <location>
        <begin position="395"/>
        <end position="645"/>
    </location>
</feature>
<feature type="region of interest" description="Disordered" evidence="11">
    <location>
        <begin position="1"/>
        <end position="41"/>
    </location>
</feature>
<dbReference type="GO" id="GO:0000155">
    <property type="term" value="F:phosphorelay sensor kinase activity"/>
    <property type="evidence" value="ECO:0007669"/>
    <property type="project" value="InterPro"/>
</dbReference>
<evidence type="ECO:0000256" key="10">
    <source>
        <dbReference type="SAM" id="Coils"/>
    </source>
</evidence>
<feature type="modified residue" description="4-aspartylphosphate" evidence="9">
    <location>
        <position position="1689"/>
    </location>
</feature>
<keyword evidence="5" id="KW-0808">Transferase</keyword>
<dbReference type="SMART" id="SM00091">
    <property type="entry name" value="PAS"/>
    <property type="match status" value="5"/>
</dbReference>
<evidence type="ECO:0000256" key="1">
    <source>
        <dbReference type="ARBA" id="ARBA00000085"/>
    </source>
</evidence>
<dbReference type="Proteomes" id="UP001163152">
    <property type="component" value="Chromosome"/>
</dbReference>
<dbReference type="PRINTS" id="PR00344">
    <property type="entry name" value="BCTRLSENSOR"/>
</dbReference>
<feature type="domain" description="PAC" evidence="15">
    <location>
        <begin position="1295"/>
        <end position="1347"/>
    </location>
</feature>
<dbReference type="SMART" id="SM00086">
    <property type="entry name" value="PAC"/>
    <property type="match status" value="3"/>
</dbReference>
<keyword evidence="17" id="KW-1185">Reference proteome</keyword>
<dbReference type="Gene3D" id="3.30.450.20">
    <property type="entry name" value="PAS domain"/>
    <property type="match status" value="5"/>
</dbReference>